<evidence type="ECO:0000313" key="2">
    <source>
        <dbReference type="Proteomes" id="UP000198508"/>
    </source>
</evidence>
<dbReference type="AlphaFoldDB" id="A0A1I0JPE4"/>
<dbReference type="GeneID" id="93281656"/>
<dbReference type="RefSeq" id="WP_092369560.1">
    <property type="nucleotide sequence ID" value="NZ_FOIM01000032.1"/>
</dbReference>
<evidence type="ECO:0000313" key="1">
    <source>
        <dbReference type="EMBL" id="SEU11677.1"/>
    </source>
</evidence>
<organism evidence="1 2">
    <name type="scientific">Enterocloster lavalensis</name>
    <dbReference type="NCBI Taxonomy" id="460384"/>
    <lineage>
        <taxon>Bacteria</taxon>
        <taxon>Bacillati</taxon>
        <taxon>Bacillota</taxon>
        <taxon>Clostridia</taxon>
        <taxon>Lachnospirales</taxon>
        <taxon>Lachnospiraceae</taxon>
        <taxon>Enterocloster</taxon>
    </lineage>
</organism>
<protein>
    <recommendedName>
        <fullName evidence="3">DNA-binding protein</fullName>
    </recommendedName>
</protein>
<sequence>MKKSAYQQREDEVKILINEAKIRNNLTDEGLAKKIGMPLGTLRNRKVHPGRYRLDDIWLLEQLAGRRLVGGDCGDQGIG</sequence>
<accession>A0A1I0JPE4</accession>
<name>A0A1I0JPE4_9FIRM</name>
<reference evidence="2" key="1">
    <citation type="submission" date="2016-10" db="EMBL/GenBank/DDBJ databases">
        <authorList>
            <person name="Varghese N."/>
            <person name="Submissions S."/>
        </authorList>
    </citation>
    <scope>NUCLEOTIDE SEQUENCE [LARGE SCALE GENOMIC DNA]</scope>
    <source>
        <strain evidence="2">NLAE-zl-G277</strain>
    </source>
</reference>
<gene>
    <name evidence="1" type="ORF">SAMN05216313_13264</name>
</gene>
<keyword evidence="2" id="KW-1185">Reference proteome</keyword>
<dbReference type="EMBL" id="FOIM01000032">
    <property type="protein sequence ID" value="SEU11677.1"/>
    <property type="molecule type" value="Genomic_DNA"/>
</dbReference>
<dbReference type="Proteomes" id="UP000198508">
    <property type="component" value="Unassembled WGS sequence"/>
</dbReference>
<dbReference type="STRING" id="460384.SAMN05216313_13264"/>
<proteinExistence type="predicted"/>
<evidence type="ECO:0008006" key="3">
    <source>
        <dbReference type="Google" id="ProtNLM"/>
    </source>
</evidence>